<dbReference type="AlphaFoldDB" id="A0AA39Z5J2"/>
<feature type="region of interest" description="Disordered" evidence="1">
    <location>
        <begin position="286"/>
        <end position="307"/>
    </location>
</feature>
<feature type="compositionally biased region" description="Basic and acidic residues" evidence="1">
    <location>
        <begin position="118"/>
        <end position="128"/>
    </location>
</feature>
<accession>A0AA39Z5J2</accession>
<comment type="caution">
    <text evidence="2">The sequence shown here is derived from an EMBL/GenBank/DDBJ whole genome shotgun (WGS) entry which is preliminary data.</text>
</comment>
<dbReference type="EMBL" id="JAULSY010000118">
    <property type="protein sequence ID" value="KAK0664582.1"/>
    <property type="molecule type" value="Genomic_DNA"/>
</dbReference>
<proteinExistence type="predicted"/>
<organism evidence="2 3">
    <name type="scientific">Cercophora samala</name>
    <dbReference type="NCBI Taxonomy" id="330535"/>
    <lineage>
        <taxon>Eukaryota</taxon>
        <taxon>Fungi</taxon>
        <taxon>Dikarya</taxon>
        <taxon>Ascomycota</taxon>
        <taxon>Pezizomycotina</taxon>
        <taxon>Sordariomycetes</taxon>
        <taxon>Sordariomycetidae</taxon>
        <taxon>Sordariales</taxon>
        <taxon>Lasiosphaeriaceae</taxon>
        <taxon>Cercophora</taxon>
    </lineage>
</organism>
<feature type="compositionally biased region" description="Basic and acidic residues" evidence="1">
    <location>
        <begin position="298"/>
        <end position="307"/>
    </location>
</feature>
<evidence type="ECO:0000256" key="1">
    <source>
        <dbReference type="SAM" id="MobiDB-lite"/>
    </source>
</evidence>
<dbReference type="InterPro" id="IPR027417">
    <property type="entry name" value="P-loop_NTPase"/>
</dbReference>
<sequence>MGSYRDQRPPSLAPHLFPPPVPAFEVLGRPMDPQPGPLIHINGAPGVGKETVAEFLTNLLGDDKSILIDVRSLGFDGDTSAHHVHKHLLTPEHPRYFSFDVGMETFDESATVDWESSGTDRKTEKKAETQTPENPCIIDNLTRLLSKPSNTSRTAVLPAFAPDTAVGRAFVRTLEEAAQSSGRLFIPVTLDCASPERIRRTMSLQRQCSYKIRRPSEPTLSSCGSMVAPQPVEPVENKASHCKLAVSNHSGLDLDITSINTCAAALEIVSHVHGCRVERDKGWCDASSAATTPTGSIEGERNWKASG</sequence>
<gene>
    <name evidence="2" type="ORF">QBC41DRAFT_17452</name>
</gene>
<name>A0AA39Z5J2_9PEZI</name>
<reference evidence="2" key="1">
    <citation type="submission" date="2023-06" db="EMBL/GenBank/DDBJ databases">
        <title>Genome-scale phylogeny and comparative genomics of the fungal order Sordariales.</title>
        <authorList>
            <consortium name="Lawrence Berkeley National Laboratory"/>
            <person name="Hensen N."/>
            <person name="Bonometti L."/>
            <person name="Westerberg I."/>
            <person name="Brannstrom I.O."/>
            <person name="Guillou S."/>
            <person name="Cros-Aarteil S."/>
            <person name="Calhoun S."/>
            <person name="Haridas S."/>
            <person name="Kuo A."/>
            <person name="Mondo S."/>
            <person name="Pangilinan J."/>
            <person name="Riley R."/>
            <person name="Labutti K."/>
            <person name="Andreopoulos B."/>
            <person name="Lipzen A."/>
            <person name="Chen C."/>
            <person name="Yanf M."/>
            <person name="Daum C."/>
            <person name="Ng V."/>
            <person name="Clum A."/>
            <person name="Steindorff A."/>
            <person name="Ohm R."/>
            <person name="Martin F."/>
            <person name="Silar P."/>
            <person name="Natvig D."/>
            <person name="Lalanne C."/>
            <person name="Gautier V."/>
            <person name="Ament-Velasquez S.L."/>
            <person name="Kruys A."/>
            <person name="Hutchinson M.I."/>
            <person name="Powell A.J."/>
            <person name="Barry K."/>
            <person name="Miller A.N."/>
            <person name="Grigoriev I.V."/>
            <person name="Debuchy R."/>
            <person name="Gladieux P."/>
            <person name="Thoren M.H."/>
            <person name="Johannesson H."/>
        </authorList>
    </citation>
    <scope>NUCLEOTIDE SEQUENCE</scope>
    <source>
        <strain evidence="2">CBS 307.81</strain>
    </source>
</reference>
<protein>
    <submittedName>
        <fullName evidence="2">Uncharacterized protein</fullName>
    </submittedName>
</protein>
<evidence type="ECO:0000313" key="2">
    <source>
        <dbReference type="EMBL" id="KAK0664582.1"/>
    </source>
</evidence>
<evidence type="ECO:0000313" key="3">
    <source>
        <dbReference type="Proteomes" id="UP001174997"/>
    </source>
</evidence>
<feature type="region of interest" description="Disordered" evidence="1">
    <location>
        <begin position="110"/>
        <end position="131"/>
    </location>
</feature>
<dbReference type="SUPFAM" id="SSF52540">
    <property type="entry name" value="P-loop containing nucleoside triphosphate hydrolases"/>
    <property type="match status" value="1"/>
</dbReference>
<keyword evidence="3" id="KW-1185">Reference proteome</keyword>
<dbReference type="Proteomes" id="UP001174997">
    <property type="component" value="Unassembled WGS sequence"/>
</dbReference>